<sequence length="449" mass="50855">NPFKPFHIGHLMSNAIGESISRIMEYSGAEVVRANYQGDVGPHVAKAIWALMQNEKETKEMMEDSVHFSSVAHYIGKCYAEGAEAYENNPEAKHMIDSINKKIYENTDDKINKIYDWGFKVTMQAFDEIYAMLGTKFDHYFMESEMAPIGLEIVKRNPQIFELSDGAVVFHAEKYDPKLHTRVFINSKDLPTYETKEIGLTVTKFEKENPNLSIVTTAVEQAEYMKVVCQAIELMYPDLAGKMKHITHGMMRFAEGKMSSRKGNVVTGESLLADARSAILGKIKDRLFSDEELEFVARAVGVSAIKYSILKQAIGGDIVYDFEKSISFEGDSGPYLQYSYARAQSVLKRGEEFGIKHGFDVLPENAGELEKMLYRFPEAVLRASQEFEPHYIVNYLIEISRMYNAFYANEKIATPEDPLSPYRLALTQAFTIVLKKGLHLLGIIAPEKM</sequence>
<dbReference type="Proteomes" id="UP000176423">
    <property type="component" value="Unassembled WGS sequence"/>
</dbReference>
<evidence type="ECO:0000256" key="7">
    <source>
        <dbReference type="ARBA" id="ARBA00023146"/>
    </source>
</evidence>
<dbReference type="GO" id="GO:0005524">
    <property type="term" value="F:ATP binding"/>
    <property type="evidence" value="ECO:0007669"/>
    <property type="project" value="UniProtKB-KW"/>
</dbReference>
<evidence type="ECO:0000256" key="5">
    <source>
        <dbReference type="ARBA" id="ARBA00022840"/>
    </source>
</evidence>
<feature type="domain" description="DALR anticodon binding" evidence="11">
    <location>
        <begin position="336"/>
        <end position="449"/>
    </location>
</feature>
<dbReference type="SUPFAM" id="SSF52374">
    <property type="entry name" value="Nucleotidylyl transferase"/>
    <property type="match status" value="1"/>
</dbReference>
<dbReference type="InterPro" id="IPR001278">
    <property type="entry name" value="Arg-tRNA-ligase"/>
</dbReference>
<dbReference type="AlphaFoldDB" id="A0A1F6X2X1"/>
<dbReference type="EC" id="6.1.1.19" evidence="2 9"/>
<dbReference type="PANTHER" id="PTHR11956:SF5">
    <property type="entry name" value="ARGININE--TRNA LIGASE, CYTOPLASMIC"/>
    <property type="match status" value="1"/>
</dbReference>
<evidence type="ECO:0000256" key="9">
    <source>
        <dbReference type="NCBIfam" id="TIGR00456"/>
    </source>
</evidence>
<evidence type="ECO:0000256" key="10">
    <source>
        <dbReference type="RuleBase" id="RU363038"/>
    </source>
</evidence>
<accession>A0A1F6X2X1</accession>
<dbReference type="SMART" id="SM00836">
    <property type="entry name" value="DALR_1"/>
    <property type="match status" value="1"/>
</dbReference>
<evidence type="ECO:0000256" key="8">
    <source>
        <dbReference type="ARBA" id="ARBA00049339"/>
    </source>
</evidence>
<dbReference type="InterPro" id="IPR014729">
    <property type="entry name" value="Rossmann-like_a/b/a_fold"/>
</dbReference>
<evidence type="ECO:0000259" key="11">
    <source>
        <dbReference type="SMART" id="SM00836"/>
    </source>
</evidence>
<keyword evidence="5 10" id="KW-0067">ATP-binding</keyword>
<dbReference type="SUPFAM" id="SSF47323">
    <property type="entry name" value="Anticodon-binding domain of a subclass of class I aminoacyl-tRNA synthetases"/>
    <property type="match status" value="1"/>
</dbReference>
<dbReference type="GO" id="GO:0006420">
    <property type="term" value="P:arginyl-tRNA aminoacylation"/>
    <property type="evidence" value="ECO:0007669"/>
    <property type="project" value="UniProtKB-UniRule"/>
</dbReference>
<reference evidence="12 13" key="1">
    <citation type="journal article" date="2016" name="Nat. Commun.">
        <title>Thousands of microbial genomes shed light on interconnected biogeochemical processes in an aquifer system.</title>
        <authorList>
            <person name="Anantharaman K."/>
            <person name="Brown C.T."/>
            <person name="Hug L.A."/>
            <person name="Sharon I."/>
            <person name="Castelle C.J."/>
            <person name="Probst A.J."/>
            <person name="Thomas B.C."/>
            <person name="Singh A."/>
            <person name="Wilkins M.J."/>
            <person name="Karaoz U."/>
            <person name="Brodie E.L."/>
            <person name="Williams K.H."/>
            <person name="Hubbard S.S."/>
            <person name="Banfield J.F."/>
        </authorList>
    </citation>
    <scope>NUCLEOTIDE SEQUENCE [LARGE SCALE GENOMIC DNA]</scope>
</reference>
<dbReference type="Gene3D" id="3.40.50.620">
    <property type="entry name" value="HUPs"/>
    <property type="match status" value="1"/>
</dbReference>
<dbReference type="InterPro" id="IPR008909">
    <property type="entry name" value="DALR_anticod-bd"/>
</dbReference>
<dbReference type="InterPro" id="IPR009080">
    <property type="entry name" value="tRNAsynth_Ia_anticodon-bd"/>
</dbReference>
<dbReference type="Gene3D" id="1.10.730.10">
    <property type="entry name" value="Isoleucyl-tRNA Synthetase, Domain 1"/>
    <property type="match status" value="1"/>
</dbReference>
<comment type="similarity">
    <text evidence="1 10">Belongs to the class-I aminoacyl-tRNA synthetase family.</text>
</comment>
<dbReference type="GO" id="GO:0005737">
    <property type="term" value="C:cytoplasm"/>
    <property type="evidence" value="ECO:0007669"/>
    <property type="project" value="UniProtKB-UniRule"/>
</dbReference>
<evidence type="ECO:0000313" key="13">
    <source>
        <dbReference type="Proteomes" id="UP000176423"/>
    </source>
</evidence>
<name>A0A1F6X2X1_9BACT</name>
<dbReference type="STRING" id="1801776.A2914_00425"/>
<evidence type="ECO:0000256" key="4">
    <source>
        <dbReference type="ARBA" id="ARBA00022741"/>
    </source>
</evidence>
<organism evidence="12 13">
    <name type="scientific">Candidatus Nomurabacteria bacterium RIFCSPLOWO2_01_FULL_41_21</name>
    <dbReference type="NCBI Taxonomy" id="1801776"/>
    <lineage>
        <taxon>Bacteria</taxon>
        <taxon>Candidatus Nomuraibacteriota</taxon>
    </lineage>
</organism>
<dbReference type="EMBL" id="MFVA01000015">
    <property type="protein sequence ID" value="OGI88471.1"/>
    <property type="molecule type" value="Genomic_DNA"/>
</dbReference>
<comment type="caution">
    <text evidence="12">The sequence shown here is derived from an EMBL/GenBank/DDBJ whole genome shotgun (WGS) entry which is preliminary data.</text>
</comment>
<evidence type="ECO:0000256" key="1">
    <source>
        <dbReference type="ARBA" id="ARBA00005594"/>
    </source>
</evidence>
<evidence type="ECO:0000256" key="2">
    <source>
        <dbReference type="ARBA" id="ARBA00012837"/>
    </source>
</evidence>
<evidence type="ECO:0000256" key="6">
    <source>
        <dbReference type="ARBA" id="ARBA00022917"/>
    </source>
</evidence>
<keyword evidence="3 10" id="KW-0436">Ligase</keyword>
<keyword evidence="6 10" id="KW-0648">Protein biosynthesis</keyword>
<dbReference type="PANTHER" id="PTHR11956">
    <property type="entry name" value="ARGINYL-TRNA SYNTHETASE"/>
    <property type="match status" value="1"/>
</dbReference>
<feature type="non-terminal residue" evidence="12">
    <location>
        <position position="1"/>
    </location>
</feature>
<dbReference type="Pfam" id="PF05746">
    <property type="entry name" value="DALR_1"/>
    <property type="match status" value="1"/>
</dbReference>
<keyword evidence="4 10" id="KW-0547">Nucleotide-binding</keyword>
<gene>
    <name evidence="12" type="ORF">A2914_00425</name>
</gene>
<comment type="catalytic activity">
    <reaction evidence="8">
        <text>tRNA(Arg) + L-arginine + ATP = L-arginyl-tRNA(Arg) + AMP + diphosphate</text>
        <dbReference type="Rhea" id="RHEA:20301"/>
        <dbReference type="Rhea" id="RHEA-COMP:9658"/>
        <dbReference type="Rhea" id="RHEA-COMP:9673"/>
        <dbReference type="ChEBI" id="CHEBI:30616"/>
        <dbReference type="ChEBI" id="CHEBI:32682"/>
        <dbReference type="ChEBI" id="CHEBI:33019"/>
        <dbReference type="ChEBI" id="CHEBI:78442"/>
        <dbReference type="ChEBI" id="CHEBI:78513"/>
        <dbReference type="ChEBI" id="CHEBI:456215"/>
        <dbReference type="EC" id="6.1.1.19"/>
    </reaction>
</comment>
<dbReference type="NCBIfam" id="TIGR00456">
    <property type="entry name" value="argS"/>
    <property type="match status" value="1"/>
</dbReference>
<dbReference type="Pfam" id="PF00750">
    <property type="entry name" value="tRNA-synt_1d"/>
    <property type="match status" value="1"/>
</dbReference>
<dbReference type="GO" id="GO:0004814">
    <property type="term" value="F:arginine-tRNA ligase activity"/>
    <property type="evidence" value="ECO:0007669"/>
    <property type="project" value="UniProtKB-UniRule"/>
</dbReference>
<keyword evidence="7 10" id="KW-0030">Aminoacyl-tRNA synthetase</keyword>
<dbReference type="InterPro" id="IPR035684">
    <property type="entry name" value="ArgRS_core"/>
</dbReference>
<evidence type="ECO:0000256" key="3">
    <source>
        <dbReference type="ARBA" id="ARBA00022598"/>
    </source>
</evidence>
<protein>
    <recommendedName>
        <fullName evidence="2 9">Arginine--tRNA ligase</fullName>
        <ecNumber evidence="2 9">6.1.1.19</ecNumber>
    </recommendedName>
</protein>
<dbReference type="PRINTS" id="PR01038">
    <property type="entry name" value="TRNASYNTHARG"/>
</dbReference>
<evidence type="ECO:0000313" key="12">
    <source>
        <dbReference type="EMBL" id="OGI88471.1"/>
    </source>
</evidence>
<proteinExistence type="inferred from homology"/>